<feature type="transmembrane region" description="Helical" evidence="2">
    <location>
        <begin position="168"/>
        <end position="185"/>
    </location>
</feature>
<evidence type="ECO:0000256" key="1">
    <source>
        <dbReference type="SAM" id="MobiDB-lite"/>
    </source>
</evidence>
<name>A0A7V4U2I7_CALAY</name>
<evidence type="ECO:0000313" key="4">
    <source>
        <dbReference type="EMBL" id="HGY55689.1"/>
    </source>
</evidence>
<reference evidence="4" key="1">
    <citation type="journal article" date="2020" name="mSystems">
        <title>Genome- and Community-Level Interaction Insights into Carbon Utilization and Element Cycling Functions of Hydrothermarchaeota in Hydrothermal Sediment.</title>
        <authorList>
            <person name="Zhou Z."/>
            <person name="Liu Y."/>
            <person name="Xu W."/>
            <person name="Pan J."/>
            <person name="Luo Z.H."/>
            <person name="Li M."/>
        </authorList>
    </citation>
    <scope>NUCLEOTIDE SEQUENCE [LARGE SCALE GENOMIC DNA]</scope>
    <source>
        <strain evidence="4">HyVt-577</strain>
    </source>
</reference>
<feature type="transmembrane region" description="Helical" evidence="2">
    <location>
        <begin position="244"/>
        <end position="263"/>
    </location>
</feature>
<evidence type="ECO:0000256" key="2">
    <source>
        <dbReference type="SAM" id="Phobius"/>
    </source>
</evidence>
<sequence length="836" mass="95718">MAKSAKKSKRPEKQTKPAPAPFRLSHRAQDAIFLVLIAVLLVFLLKPFVIDGLSAQGVDVVASIGSGHQISEYQKETGERALWNPYIFSGMPIYYRHHPVAFSLDNLFVILGRLINSVFIYYLFAAIGFYLLVRYLKFSPVIAFAATVGYILMPHYKSLFLEGHFTKFRALMVLPWVVLTFKYFLDRRTLLAAALFSLAFGLQIRTQHYQIVFYTALLIFAVGVGPFIRHLVDKEYKQFTRSTAMLIAALALALGMAAQPLFLAKEYLPYSKRGKTTIDVSNPNQTEQKKSDGVSMDYATQWSTHPAELFTWIVPRFYGGMSQEKYDGSEVPQARGQAISGYWGYMPFTQSYEYMGAIMVLLAAIGFFFNRKNGFILALAIFGAVLVLLSFGRHLSWFYSLFYHYIPYFNKFRAPMMSVTVNFFIVSLFAAYGLHYLAQIKRDTFDWKEHKSLLIILGGFLALGVILWIAGQTFSFIKASGEPYQGQSLEAVRRIRAEYFNKDVFRYILLILVAAGLIFAYIKKKISFTIAALVLAIITLVDLVNIQSRVQKKYINMKRLERQYFRETSTDRFLLSDSSMYRIFPVGKLFGDNRWAYYHQSIGGYTPIKMYVIEELVEKNILNGPDKNLPINWNVLKILDVKYVVLQGRVQSDHLKLVHSDSGQKWLTYRFNEFLPRAFFVGGYKVIKDEFERLHLINSAEFDPASTAIVEEEIAQKIEQPDSAWTRVTAFTPNLREFEVFTDKQALLVLSEVYYPPGWKISIDNQPVEKIYKTDHAVQSIVVPAGRHTVTMRFAPDSYYNDIRIAWISVGILYLVIFASLFPAIRTSVSRKSAQS</sequence>
<feature type="transmembrane region" description="Helical" evidence="2">
    <location>
        <begin position="376"/>
        <end position="399"/>
    </location>
</feature>
<feature type="transmembrane region" description="Helical" evidence="2">
    <location>
        <begin position="138"/>
        <end position="156"/>
    </location>
</feature>
<dbReference type="InterPro" id="IPR018580">
    <property type="entry name" value="Uncharacterised_YfhO"/>
</dbReference>
<feature type="transmembrane region" description="Helical" evidence="2">
    <location>
        <begin position="504"/>
        <end position="521"/>
    </location>
</feature>
<feature type="transmembrane region" description="Helical" evidence="2">
    <location>
        <begin position="352"/>
        <end position="369"/>
    </location>
</feature>
<organism evidence="4">
    <name type="scientific">Caldithrix abyssi</name>
    <dbReference type="NCBI Taxonomy" id="187145"/>
    <lineage>
        <taxon>Bacteria</taxon>
        <taxon>Pseudomonadati</taxon>
        <taxon>Calditrichota</taxon>
        <taxon>Calditrichia</taxon>
        <taxon>Calditrichales</taxon>
        <taxon>Calditrichaceae</taxon>
        <taxon>Caldithrix</taxon>
    </lineage>
</organism>
<keyword evidence="2" id="KW-1133">Transmembrane helix</keyword>
<proteinExistence type="predicted"/>
<feature type="transmembrane region" description="Helical" evidence="2">
    <location>
        <begin position="805"/>
        <end position="825"/>
    </location>
</feature>
<dbReference type="Pfam" id="PF10131">
    <property type="entry name" value="PTPS_related"/>
    <property type="match status" value="1"/>
</dbReference>
<accession>A0A7V4U2I7</accession>
<keyword evidence="2" id="KW-0472">Membrane</keyword>
<feature type="transmembrane region" description="Helical" evidence="2">
    <location>
        <begin position="452"/>
        <end position="470"/>
    </location>
</feature>
<feature type="compositionally biased region" description="Basic residues" evidence="1">
    <location>
        <begin position="1"/>
        <end position="10"/>
    </location>
</feature>
<evidence type="ECO:0000259" key="3">
    <source>
        <dbReference type="Pfam" id="PF10131"/>
    </source>
</evidence>
<feature type="transmembrane region" description="Helical" evidence="2">
    <location>
        <begin position="211"/>
        <end position="232"/>
    </location>
</feature>
<dbReference type="AlphaFoldDB" id="A0A7V4U2I7"/>
<dbReference type="EMBL" id="DRQG01000078">
    <property type="protein sequence ID" value="HGY55689.1"/>
    <property type="molecule type" value="Genomic_DNA"/>
</dbReference>
<feature type="region of interest" description="Disordered" evidence="1">
    <location>
        <begin position="1"/>
        <end position="20"/>
    </location>
</feature>
<dbReference type="Proteomes" id="UP000885779">
    <property type="component" value="Unassembled WGS sequence"/>
</dbReference>
<keyword evidence="2" id="KW-0812">Transmembrane</keyword>
<feature type="transmembrane region" description="Helical" evidence="2">
    <location>
        <begin position="419"/>
        <end position="440"/>
    </location>
</feature>
<feature type="transmembrane region" description="Helical" evidence="2">
    <location>
        <begin position="31"/>
        <end position="50"/>
    </location>
</feature>
<feature type="transmembrane region" description="Helical" evidence="2">
    <location>
        <begin position="107"/>
        <end position="131"/>
    </location>
</feature>
<comment type="caution">
    <text evidence="4">The sequence shown here is derived from an EMBL/GenBank/DDBJ whole genome shotgun (WGS) entry which is preliminary data.</text>
</comment>
<feature type="transmembrane region" description="Helical" evidence="2">
    <location>
        <begin position="528"/>
        <end position="546"/>
    </location>
</feature>
<dbReference type="PANTHER" id="PTHR38454:SF1">
    <property type="entry name" value="INTEGRAL MEMBRANE PROTEIN"/>
    <property type="match status" value="1"/>
</dbReference>
<feature type="domain" description="Membrane protein 6-pyruvoyl-tetrahydropterin synthase-related" evidence="3">
    <location>
        <begin position="118"/>
        <end position="412"/>
    </location>
</feature>
<dbReference type="InterPro" id="IPR018776">
    <property type="entry name" value="Membrane_prot_PTPS-rel_domain"/>
</dbReference>
<protein>
    <recommendedName>
        <fullName evidence="3">Membrane protein 6-pyruvoyl-tetrahydropterin synthase-related domain-containing protein</fullName>
    </recommendedName>
</protein>
<gene>
    <name evidence="4" type="ORF">ENK44_08315</name>
</gene>
<dbReference type="PANTHER" id="PTHR38454">
    <property type="entry name" value="INTEGRAL MEMBRANE PROTEIN-RELATED"/>
    <property type="match status" value="1"/>
</dbReference>